<organism evidence="1 2">
    <name type="scientific">Tricholomella constricta</name>
    <dbReference type="NCBI Taxonomy" id="117010"/>
    <lineage>
        <taxon>Eukaryota</taxon>
        <taxon>Fungi</taxon>
        <taxon>Dikarya</taxon>
        <taxon>Basidiomycota</taxon>
        <taxon>Agaricomycotina</taxon>
        <taxon>Agaricomycetes</taxon>
        <taxon>Agaricomycetidae</taxon>
        <taxon>Agaricales</taxon>
        <taxon>Tricholomatineae</taxon>
        <taxon>Lyophyllaceae</taxon>
        <taxon>Tricholomella</taxon>
    </lineage>
</organism>
<gene>
    <name evidence="1" type="ORF">D9615_008264</name>
</gene>
<dbReference type="Gene3D" id="3.40.50.1240">
    <property type="entry name" value="Phosphoglycerate mutase-like"/>
    <property type="match status" value="1"/>
</dbReference>
<keyword evidence="2" id="KW-1185">Reference proteome</keyword>
<reference evidence="1 2" key="1">
    <citation type="journal article" date="2020" name="ISME J.">
        <title>Uncovering the hidden diversity of litter-decomposition mechanisms in mushroom-forming fungi.</title>
        <authorList>
            <person name="Floudas D."/>
            <person name="Bentzer J."/>
            <person name="Ahren D."/>
            <person name="Johansson T."/>
            <person name="Persson P."/>
            <person name="Tunlid A."/>
        </authorList>
    </citation>
    <scope>NUCLEOTIDE SEQUENCE [LARGE SCALE GENOMIC DNA]</scope>
    <source>
        <strain evidence="1 2">CBS 661.87</strain>
    </source>
</reference>
<evidence type="ECO:0000313" key="1">
    <source>
        <dbReference type="EMBL" id="KAF5375882.1"/>
    </source>
</evidence>
<accession>A0A8H5H362</accession>
<dbReference type="OrthoDB" id="258392at2759"/>
<dbReference type="AlphaFoldDB" id="A0A8H5H362"/>
<evidence type="ECO:0000313" key="2">
    <source>
        <dbReference type="Proteomes" id="UP000565441"/>
    </source>
</evidence>
<dbReference type="Proteomes" id="UP000565441">
    <property type="component" value="Unassembled WGS sequence"/>
</dbReference>
<name>A0A8H5H362_9AGAR</name>
<proteinExistence type="predicted"/>
<sequence length="170" mass="19201">MPTVFLPLSLSRLATWPTSTRTVLSDKEITGVGNSTVLHAYLSTDGGLSFIVSRWPHTPSPILTSLERIAFNGDPLQFLLIQTTYQPFISFFYQTGMINERPELRAFVSNYASAIVIELHRGSPPDLRDFLRIKFKNGTTENFKDVHVFGHRSDIPLTGFIYRAVILQRA</sequence>
<dbReference type="SUPFAM" id="SSF53254">
    <property type="entry name" value="Phosphoglycerate mutase-like"/>
    <property type="match status" value="1"/>
</dbReference>
<dbReference type="EMBL" id="JAACJP010000031">
    <property type="protein sequence ID" value="KAF5375882.1"/>
    <property type="molecule type" value="Genomic_DNA"/>
</dbReference>
<protein>
    <submittedName>
        <fullName evidence="1">Uncharacterized protein</fullName>
    </submittedName>
</protein>
<comment type="caution">
    <text evidence="1">The sequence shown here is derived from an EMBL/GenBank/DDBJ whole genome shotgun (WGS) entry which is preliminary data.</text>
</comment>
<dbReference type="InterPro" id="IPR029033">
    <property type="entry name" value="His_PPase_superfam"/>
</dbReference>